<dbReference type="InterPro" id="IPR009883">
    <property type="entry name" value="YgfX"/>
</dbReference>
<evidence type="ECO:0000313" key="2">
    <source>
        <dbReference type="EMBL" id="QBY44578.1"/>
    </source>
</evidence>
<evidence type="ECO:0000313" key="4">
    <source>
        <dbReference type="EMBL" id="WGM00789.1"/>
    </source>
</evidence>
<evidence type="ECO:0000313" key="5">
    <source>
        <dbReference type="EMBL" id="WGM04824.1"/>
    </source>
</evidence>
<keyword evidence="1" id="KW-0472">Membrane</keyword>
<keyword evidence="1" id="KW-0812">Transmembrane</keyword>
<dbReference type="RefSeq" id="WP_026821813.1">
    <property type="nucleotide sequence ID" value="NZ_CP038613.1"/>
</dbReference>
<reference evidence="2 6" key="1">
    <citation type="submission" date="2019-03" db="EMBL/GenBank/DDBJ databases">
        <title>Long-read sequencing reveals hyperdense prophage content in a complex bacterial symbiont genome.</title>
        <authorList>
            <person name="Frost C.L."/>
            <person name="Siozios S."/>
            <person name="Nadal-Jimenez P."/>
            <person name="Brockhurst M.A."/>
            <person name="King K.C."/>
            <person name="Darby A.C."/>
            <person name="Hurst G.D.D."/>
        </authorList>
    </citation>
    <scope>NUCLEOTIDE SEQUENCE [LARGE SCALE GENOMIC DNA]</scope>
    <source>
        <strain evidence="2 6">FIN</strain>
    </source>
</reference>
<accession>A0A4P7L3M1</accession>
<dbReference type="AlphaFoldDB" id="A0A4P7L3M1"/>
<evidence type="ECO:0000313" key="6">
    <source>
        <dbReference type="Proteomes" id="UP000295134"/>
    </source>
</evidence>
<keyword evidence="7" id="KW-1185">Reference proteome</keyword>
<gene>
    <name evidence="2" type="primary">cptA</name>
    <name evidence="2" type="ORF">ArsFIN_31640</name>
    <name evidence="3" type="ORF">QE207_12040</name>
    <name evidence="4" type="ORF">QE210_13130</name>
    <name evidence="5" type="ORF">QE258_14660</name>
</gene>
<sequence>MVLWKFNINVSWLTQLFSTGVHVGIGLLVFFSSWPPNNLVTWLIATLLIVASWVRSQKNISRCKGSIVLLNGNKIQWKKSEWLIVKKPWFCFFGVKLTLRSWQCNKRIRLWIASDSMPEEEWRNLNQLLLQYPDI</sequence>
<proteinExistence type="predicted"/>
<dbReference type="Proteomes" id="UP000295134">
    <property type="component" value="Chromosome"/>
</dbReference>
<feature type="transmembrane region" description="Helical" evidence="1">
    <location>
        <begin position="39"/>
        <end position="56"/>
    </location>
</feature>
<dbReference type="EMBL" id="CP123504">
    <property type="protein sequence ID" value="WGM00789.1"/>
    <property type="molecule type" value="Genomic_DNA"/>
</dbReference>
<reference evidence="3" key="2">
    <citation type="submission" date="2023-04" db="EMBL/GenBank/DDBJ databases">
        <title>Genome dynamics across the evolutionary transition to endosymbiosis.</title>
        <authorList>
            <person name="Siozios S."/>
            <person name="Nadal-Jimenez P."/>
            <person name="Azagi T."/>
            <person name="Sprong H."/>
            <person name="Frost C.L."/>
            <person name="Parratt S.R."/>
            <person name="Taylor G."/>
            <person name="Brettell L."/>
            <person name="Lew K.C."/>
            <person name="Croft L."/>
            <person name="King K.C."/>
            <person name="Brockhurst M.A."/>
            <person name="Hypsa V."/>
            <person name="Novakova E."/>
            <person name="Darby A.C."/>
            <person name="Hurst G.D.D."/>
        </authorList>
    </citation>
    <scope>NUCLEOTIDE SEQUENCE</scope>
    <source>
        <strain evidence="3">AIh</strain>
        <strain evidence="5">ANv_CAN</strain>
        <strain evidence="4">APv</strain>
    </source>
</reference>
<dbReference type="Pfam" id="PF07254">
    <property type="entry name" value="Cpta_toxin"/>
    <property type="match status" value="1"/>
</dbReference>
<organism evidence="2 6">
    <name type="scientific">Arsenophonus nasoniae</name>
    <name type="common">son-killer infecting Nasonia vitripennis</name>
    <dbReference type="NCBI Taxonomy" id="638"/>
    <lineage>
        <taxon>Bacteria</taxon>
        <taxon>Pseudomonadati</taxon>
        <taxon>Pseudomonadota</taxon>
        <taxon>Gammaproteobacteria</taxon>
        <taxon>Enterobacterales</taxon>
        <taxon>Morganellaceae</taxon>
        <taxon>Arsenophonus</taxon>
    </lineage>
</organism>
<protein>
    <submittedName>
        <fullName evidence="3">Protein YgfX</fullName>
    </submittedName>
    <submittedName>
        <fullName evidence="2">Toxin CptA</fullName>
    </submittedName>
</protein>
<dbReference type="Proteomes" id="UP001177597">
    <property type="component" value="Chromosome"/>
</dbReference>
<dbReference type="Proteomes" id="UP001177595">
    <property type="component" value="Chromosome"/>
</dbReference>
<dbReference type="GeneID" id="96878131"/>
<evidence type="ECO:0000313" key="7">
    <source>
        <dbReference type="Proteomes" id="UP001177592"/>
    </source>
</evidence>
<evidence type="ECO:0000313" key="3">
    <source>
        <dbReference type="EMBL" id="WGL94445.1"/>
    </source>
</evidence>
<dbReference type="EMBL" id="CP123523">
    <property type="protein sequence ID" value="WGM04824.1"/>
    <property type="molecule type" value="Genomic_DNA"/>
</dbReference>
<keyword evidence="1" id="KW-1133">Transmembrane helix</keyword>
<feature type="transmembrane region" description="Helical" evidence="1">
    <location>
        <begin position="12"/>
        <end position="33"/>
    </location>
</feature>
<name>A0A4P7L3M1_9GAMM</name>
<dbReference type="EMBL" id="CP038613">
    <property type="protein sequence ID" value="QBY44578.1"/>
    <property type="molecule type" value="Genomic_DNA"/>
</dbReference>
<evidence type="ECO:0000256" key="1">
    <source>
        <dbReference type="SAM" id="Phobius"/>
    </source>
</evidence>
<dbReference type="Proteomes" id="UP001177592">
    <property type="component" value="Chromosome"/>
</dbReference>
<dbReference type="KEGG" id="ans:ArsFIN_31640"/>
<dbReference type="EMBL" id="CP123498">
    <property type="protein sequence ID" value="WGL94445.1"/>
    <property type="molecule type" value="Genomic_DNA"/>
</dbReference>